<dbReference type="GO" id="GO:0016616">
    <property type="term" value="F:oxidoreductase activity, acting on the CH-OH group of donors, NAD or NADP as acceptor"/>
    <property type="evidence" value="ECO:0007669"/>
    <property type="project" value="TreeGrafter"/>
</dbReference>
<dbReference type="OrthoDB" id="9789398at2"/>
<evidence type="ECO:0000256" key="1">
    <source>
        <dbReference type="ARBA" id="ARBA00006484"/>
    </source>
</evidence>
<dbReference type="InterPro" id="IPR002347">
    <property type="entry name" value="SDR_fam"/>
</dbReference>
<dbReference type="PANTHER" id="PTHR42760">
    <property type="entry name" value="SHORT-CHAIN DEHYDROGENASES/REDUCTASES FAMILY MEMBER"/>
    <property type="match status" value="1"/>
</dbReference>
<dbReference type="Proteomes" id="UP000192769">
    <property type="component" value="Unassembled WGS sequence"/>
</dbReference>
<evidence type="ECO:0000313" key="3">
    <source>
        <dbReference type="EMBL" id="OQP36198.1"/>
    </source>
</evidence>
<dbReference type="InterPro" id="IPR036291">
    <property type="entry name" value="NAD(P)-bd_dom_sf"/>
</dbReference>
<dbReference type="RefSeq" id="WP_081135044.1">
    <property type="nucleotide sequence ID" value="NZ_MWUE01000003.1"/>
</dbReference>
<reference evidence="3 4" key="1">
    <citation type="submission" date="2017-02" db="EMBL/GenBank/DDBJ databases">
        <title>Whole genome shotgun sequence of Pantoea agglomerans strain AS1 isolated from a cycad, Zamia floridana in Central Florida, USA.</title>
        <authorList>
            <person name="Lata P."/>
            <person name="Govindarajan S."/>
            <person name="Qi F."/>
            <person name="Li J.-L."/>
            <person name="Maurya S.K."/>
            <person name="Sahoo M.K."/>
        </authorList>
    </citation>
    <scope>NUCLEOTIDE SEQUENCE [LARGE SCALE GENOMIC DNA]</scope>
    <source>
        <strain evidence="3 4">AS1</strain>
    </source>
</reference>
<dbReference type="FunFam" id="3.40.50.720:FF:000084">
    <property type="entry name" value="Short-chain dehydrogenase reductase"/>
    <property type="match status" value="1"/>
</dbReference>
<dbReference type="AlphaFoldDB" id="A0A1V9DQQ8"/>
<gene>
    <name evidence="3" type="ORF">B2J69_01090</name>
</gene>
<proteinExistence type="inferred from homology"/>
<comment type="similarity">
    <text evidence="1">Belongs to the short-chain dehydrogenases/reductases (SDR) family.</text>
</comment>
<sequence length="250" mass="26015">MMLSFAGKRVAISGGAIGFGREMARQFQALGAEVHVCDIRAEAMQDLSEAGIATAVVDLCDRQAAAGWIDAVSRQGARAIDVLINNAGGVAGQQGKAIAQVSDAEWDSVIDINLNATFALSRAVAPLMKQAGQGKIINISSGAALKASLTGVQAYCAAKHAVLGLTRQLAHELGPFGINVNAVAPGFVFTNDATRKQWENFGEARQQQLLQGIALRRLGSVEDIAHAAVFLASDLSSFINGQIISVDGGS</sequence>
<dbReference type="SUPFAM" id="SSF51735">
    <property type="entry name" value="NAD(P)-binding Rossmann-fold domains"/>
    <property type="match status" value="1"/>
</dbReference>
<comment type="caution">
    <text evidence="3">The sequence shown here is derived from an EMBL/GenBank/DDBJ whole genome shotgun (WGS) entry which is preliminary data.</text>
</comment>
<dbReference type="Gene3D" id="3.40.50.720">
    <property type="entry name" value="NAD(P)-binding Rossmann-like Domain"/>
    <property type="match status" value="1"/>
</dbReference>
<dbReference type="Pfam" id="PF13561">
    <property type="entry name" value="adh_short_C2"/>
    <property type="match status" value="1"/>
</dbReference>
<evidence type="ECO:0000313" key="4">
    <source>
        <dbReference type="Proteomes" id="UP000192769"/>
    </source>
</evidence>
<accession>A0A1V9DQQ8</accession>
<evidence type="ECO:0000256" key="2">
    <source>
        <dbReference type="ARBA" id="ARBA00023002"/>
    </source>
</evidence>
<dbReference type="EMBL" id="MWUE01000003">
    <property type="protein sequence ID" value="OQP36198.1"/>
    <property type="molecule type" value="Genomic_DNA"/>
</dbReference>
<protein>
    <submittedName>
        <fullName evidence="3">Short-chain dehydrogenase</fullName>
    </submittedName>
</protein>
<dbReference type="PRINTS" id="PR00080">
    <property type="entry name" value="SDRFAMILY"/>
</dbReference>
<dbReference type="PRINTS" id="PR00081">
    <property type="entry name" value="GDHRDH"/>
</dbReference>
<dbReference type="PANTHER" id="PTHR42760:SF133">
    <property type="entry name" value="3-OXOACYL-[ACYL-CARRIER-PROTEIN] REDUCTASE"/>
    <property type="match status" value="1"/>
</dbReference>
<organism evidence="3 4">
    <name type="scientific">Pantoea latae</name>
    <dbReference type="NCBI Taxonomy" id="1964541"/>
    <lineage>
        <taxon>Bacteria</taxon>
        <taxon>Pseudomonadati</taxon>
        <taxon>Pseudomonadota</taxon>
        <taxon>Gammaproteobacteria</taxon>
        <taxon>Enterobacterales</taxon>
        <taxon>Erwiniaceae</taxon>
        <taxon>Pantoea</taxon>
    </lineage>
</organism>
<dbReference type="CDD" id="cd05233">
    <property type="entry name" value="SDR_c"/>
    <property type="match status" value="1"/>
</dbReference>
<name>A0A1V9DQQ8_9GAMM</name>
<keyword evidence="2" id="KW-0560">Oxidoreductase</keyword>
<keyword evidence="4" id="KW-1185">Reference proteome</keyword>